<protein>
    <submittedName>
        <fullName evidence="2">Uncharacterized protein</fullName>
    </submittedName>
</protein>
<reference evidence="2 3" key="1">
    <citation type="journal article" date="2016" name="Nat. Commun.">
        <title>Thousands of microbial genomes shed light on interconnected biogeochemical processes in an aquifer system.</title>
        <authorList>
            <person name="Anantharaman K."/>
            <person name="Brown C.T."/>
            <person name="Hug L.A."/>
            <person name="Sharon I."/>
            <person name="Castelle C.J."/>
            <person name="Probst A.J."/>
            <person name="Thomas B.C."/>
            <person name="Singh A."/>
            <person name="Wilkins M.J."/>
            <person name="Karaoz U."/>
            <person name="Brodie E.L."/>
            <person name="Williams K.H."/>
            <person name="Hubbard S.S."/>
            <person name="Banfield J.F."/>
        </authorList>
    </citation>
    <scope>NUCLEOTIDE SEQUENCE [LARGE SCALE GENOMIC DNA]</scope>
</reference>
<accession>A0A1F6DAK6</accession>
<evidence type="ECO:0000313" key="3">
    <source>
        <dbReference type="Proteomes" id="UP000176377"/>
    </source>
</evidence>
<dbReference type="AlphaFoldDB" id="A0A1F6DAK6"/>
<feature type="transmembrane region" description="Helical" evidence="1">
    <location>
        <begin position="20"/>
        <end position="46"/>
    </location>
</feature>
<feature type="transmembrane region" description="Helical" evidence="1">
    <location>
        <begin position="58"/>
        <end position="84"/>
    </location>
</feature>
<comment type="caution">
    <text evidence="2">The sequence shown here is derived from an EMBL/GenBank/DDBJ whole genome shotgun (WGS) entry which is preliminary data.</text>
</comment>
<dbReference type="EMBL" id="MFLA01000033">
    <property type="protein sequence ID" value="OGG58444.1"/>
    <property type="molecule type" value="Genomic_DNA"/>
</dbReference>
<proteinExistence type="predicted"/>
<organism evidence="2 3">
    <name type="scientific">Candidatus Kaiserbacteria bacterium RIFCSPHIGHO2_01_FULL_56_24</name>
    <dbReference type="NCBI Taxonomy" id="1798487"/>
    <lineage>
        <taxon>Bacteria</taxon>
        <taxon>Candidatus Kaiseribacteriota</taxon>
    </lineage>
</organism>
<sequence>MSAIVHIHKSTDDSDHRSAAIGVVVGGTCLLMWIAYLSGITLAMFPRFGTQDKAIGELLITIGGGGLLLVIVLGACSAIGYGLWVLLKRPS</sequence>
<gene>
    <name evidence="2" type="ORF">A2765_05860</name>
</gene>
<keyword evidence="1" id="KW-0472">Membrane</keyword>
<evidence type="ECO:0000256" key="1">
    <source>
        <dbReference type="SAM" id="Phobius"/>
    </source>
</evidence>
<keyword evidence="1" id="KW-1133">Transmembrane helix</keyword>
<evidence type="ECO:0000313" key="2">
    <source>
        <dbReference type="EMBL" id="OGG58444.1"/>
    </source>
</evidence>
<name>A0A1F6DAK6_9BACT</name>
<dbReference type="Proteomes" id="UP000176377">
    <property type="component" value="Unassembled WGS sequence"/>
</dbReference>
<keyword evidence="1" id="KW-0812">Transmembrane</keyword>